<accession>A0A6S7K7B1</accession>
<dbReference type="AlphaFoldDB" id="A0A6S7K7B1"/>
<dbReference type="SUPFAM" id="SSF56204">
    <property type="entry name" value="Hect, E3 ligase catalytic domain"/>
    <property type="match status" value="1"/>
</dbReference>
<protein>
    <submittedName>
        <fullName evidence="3">G2 M phase-specific E3 ubiquitin- ligase-like</fullName>
    </submittedName>
</protein>
<organism evidence="3 4">
    <name type="scientific">Paramuricea clavata</name>
    <name type="common">Red gorgonian</name>
    <name type="synonym">Violescent sea-whip</name>
    <dbReference type="NCBI Taxonomy" id="317549"/>
    <lineage>
        <taxon>Eukaryota</taxon>
        <taxon>Metazoa</taxon>
        <taxon>Cnidaria</taxon>
        <taxon>Anthozoa</taxon>
        <taxon>Octocorallia</taxon>
        <taxon>Malacalcyonacea</taxon>
        <taxon>Plexauridae</taxon>
        <taxon>Paramuricea</taxon>
    </lineage>
</organism>
<keyword evidence="4" id="KW-1185">Reference proteome</keyword>
<keyword evidence="3" id="KW-0436">Ligase</keyword>
<dbReference type="InterPro" id="IPR035983">
    <property type="entry name" value="Hect_E3_ubiquitin_ligase"/>
</dbReference>
<comment type="caution">
    <text evidence="3">The sequence shown here is derived from an EMBL/GenBank/DDBJ whole genome shotgun (WGS) entry which is preliminary data.</text>
</comment>
<sequence length="434" mass="48411">MYKLLYGNIAQVQEAKIIPGSKEAFSLKRYKEEIGKPYSKISFYICPLTDFLEDFVNSSSSSDEQMCDNSASDGTQEQNQSSSVEELTVISPNPTIPTQSKTVQCPFCLNHFSVQEVQHHVEQCSEWLLNEDHEVLEVNNSDNEQTVAESQVKISDMGKNEIKEMLKDEVAQVSKLDLQQEGKKKGDSQTKIKVVFSGEPAVDDGGPRRELFSDLLSIIKRRYFHDGSPVKSTIAISNGDFKLCGIIMGMSIKQGGPAPNFMTHAVSCFFTGCEMLTSDVRSSAYQDIVTCLSNATTDEQVIGILTKDSSLDILQELGYTSVPHMETIATAKRIVQSLCMKDQIGDVLAELMEIKNGLEACGISSDTIKKRAELWQIMFKSGSFFSLPAEEFLDELIVVFSESQIRKNAEIDVYKFFCDAMLSIENGCKYKLHE</sequence>
<gene>
    <name evidence="3" type="ORF">PACLA_8A082623</name>
</gene>
<dbReference type="InterPro" id="IPR000569">
    <property type="entry name" value="HECT_dom"/>
</dbReference>
<reference evidence="3" key="1">
    <citation type="submission" date="2020-04" db="EMBL/GenBank/DDBJ databases">
        <authorList>
            <person name="Alioto T."/>
            <person name="Alioto T."/>
            <person name="Gomez Garrido J."/>
        </authorList>
    </citation>
    <scope>NUCLEOTIDE SEQUENCE</scope>
    <source>
        <strain evidence="3">A484AB</strain>
    </source>
</reference>
<proteinExistence type="predicted"/>
<evidence type="ECO:0000313" key="3">
    <source>
        <dbReference type="EMBL" id="CAB4024133.1"/>
    </source>
</evidence>
<dbReference type="PROSITE" id="PS50237">
    <property type="entry name" value="HECT"/>
    <property type="match status" value="1"/>
</dbReference>
<dbReference type="OrthoDB" id="2384350at2759"/>
<comment type="caution">
    <text evidence="2">Lacks conserved residue(s) required for the propagation of feature annotation.</text>
</comment>
<dbReference type="Proteomes" id="UP001152795">
    <property type="component" value="Unassembled WGS sequence"/>
</dbReference>
<dbReference type="EMBL" id="CACRXK020012856">
    <property type="protein sequence ID" value="CAB4024133.1"/>
    <property type="molecule type" value="Genomic_DNA"/>
</dbReference>
<dbReference type="GO" id="GO:0004842">
    <property type="term" value="F:ubiquitin-protein transferase activity"/>
    <property type="evidence" value="ECO:0007669"/>
    <property type="project" value="InterPro"/>
</dbReference>
<name>A0A6S7K7B1_PARCT</name>
<evidence type="ECO:0000256" key="2">
    <source>
        <dbReference type="PROSITE-ProRule" id="PRU00104"/>
    </source>
</evidence>
<evidence type="ECO:0000313" key="4">
    <source>
        <dbReference type="Proteomes" id="UP001152795"/>
    </source>
</evidence>
<keyword evidence="1 2" id="KW-0833">Ubl conjugation pathway</keyword>
<evidence type="ECO:0000256" key="1">
    <source>
        <dbReference type="ARBA" id="ARBA00022786"/>
    </source>
</evidence>
<dbReference type="GO" id="GO:0016874">
    <property type="term" value="F:ligase activity"/>
    <property type="evidence" value="ECO:0007669"/>
    <property type="project" value="UniProtKB-KW"/>
</dbReference>
<dbReference type="Gene3D" id="3.90.1750.10">
    <property type="entry name" value="Hect, E3 ligase catalytic domains"/>
    <property type="match status" value="1"/>
</dbReference>